<dbReference type="AlphaFoldDB" id="A0A0A9AVA6"/>
<evidence type="ECO:0000256" key="1">
    <source>
        <dbReference type="SAM" id="MobiDB-lite"/>
    </source>
</evidence>
<dbReference type="EMBL" id="GBRH01245040">
    <property type="protein sequence ID" value="JAD52855.1"/>
    <property type="molecule type" value="Transcribed_RNA"/>
</dbReference>
<proteinExistence type="predicted"/>
<evidence type="ECO:0000313" key="2">
    <source>
        <dbReference type="EMBL" id="JAD52855.1"/>
    </source>
</evidence>
<accession>A0A0A9AVA6</accession>
<reference evidence="2" key="2">
    <citation type="journal article" date="2015" name="Data Brief">
        <title>Shoot transcriptome of the giant reed, Arundo donax.</title>
        <authorList>
            <person name="Barrero R.A."/>
            <person name="Guerrero F.D."/>
            <person name="Moolhuijzen P."/>
            <person name="Goolsby J.A."/>
            <person name="Tidwell J."/>
            <person name="Bellgard S.E."/>
            <person name="Bellgard M.I."/>
        </authorList>
    </citation>
    <scope>NUCLEOTIDE SEQUENCE</scope>
    <source>
        <tissue evidence="2">Shoot tissue taken approximately 20 cm above the soil surface</tissue>
    </source>
</reference>
<protein>
    <submittedName>
        <fullName evidence="2">Uncharacterized protein</fullName>
    </submittedName>
</protein>
<reference evidence="2" key="1">
    <citation type="submission" date="2014-09" db="EMBL/GenBank/DDBJ databases">
        <authorList>
            <person name="Magalhaes I.L.F."/>
            <person name="Oliveira U."/>
            <person name="Santos F.R."/>
            <person name="Vidigal T.H.D.A."/>
            <person name="Brescovit A.D."/>
            <person name="Santos A.J."/>
        </authorList>
    </citation>
    <scope>NUCLEOTIDE SEQUENCE</scope>
    <source>
        <tissue evidence="2">Shoot tissue taken approximately 20 cm above the soil surface</tissue>
    </source>
</reference>
<feature type="region of interest" description="Disordered" evidence="1">
    <location>
        <begin position="1"/>
        <end position="21"/>
    </location>
</feature>
<organism evidence="2">
    <name type="scientific">Arundo donax</name>
    <name type="common">Giant reed</name>
    <name type="synonym">Donax arundinaceus</name>
    <dbReference type="NCBI Taxonomy" id="35708"/>
    <lineage>
        <taxon>Eukaryota</taxon>
        <taxon>Viridiplantae</taxon>
        <taxon>Streptophyta</taxon>
        <taxon>Embryophyta</taxon>
        <taxon>Tracheophyta</taxon>
        <taxon>Spermatophyta</taxon>
        <taxon>Magnoliopsida</taxon>
        <taxon>Liliopsida</taxon>
        <taxon>Poales</taxon>
        <taxon>Poaceae</taxon>
        <taxon>PACMAD clade</taxon>
        <taxon>Arundinoideae</taxon>
        <taxon>Arundineae</taxon>
        <taxon>Arundo</taxon>
    </lineage>
</organism>
<name>A0A0A9AVA6_ARUDO</name>
<sequence length="46" mass="5402">MRCNLQTQLYSTGQVPNGHKRTPNVAHFMDMHYHHQYNQSTNAEQS</sequence>
<feature type="compositionally biased region" description="Polar residues" evidence="1">
    <location>
        <begin position="1"/>
        <end position="15"/>
    </location>
</feature>